<evidence type="ECO:0000256" key="4">
    <source>
        <dbReference type="ARBA" id="ARBA00022691"/>
    </source>
</evidence>
<dbReference type="STRING" id="180163.SAMN02745174_01353"/>
<dbReference type="Proteomes" id="UP000191153">
    <property type="component" value="Unassembled WGS sequence"/>
</dbReference>
<evidence type="ECO:0000256" key="7">
    <source>
        <dbReference type="PROSITE-ProRule" id="PRU00333"/>
    </source>
</evidence>
<evidence type="ECO:0000256" key="1">
    <source>
        <dbReference type="ARBA" id="ARBA00010398"/>
    </source>
</evidence>
<comment type="cofactor">
    <cofactor evidence="7">
        <name>Zn(2+)</name>
        <dbReference type="ChEBI" id="CHEBI:29105"/>
    </cofactor>
</comment>
<dbReference type="InterPro" id="IPR036589">
    <property type="entry name" value="HCY_dom_sf"/>
</dbReference>
<keyword evidence="7" id="KW-0862">Zinc</keyword>
<dbReference type="GO" id="GO:0046872">
    <property type="term" value="F:metal ion binding"/>
    <property type="evidence" value="ECO:0007669"/>
    <property type="project" value="UniProtKB-KW"/>
</dbReference>
<dbReference type="GO" id="GO:0008705">
    <property type="term" value="F:methionine synthase activity"/>
    <property type="evidence" value="ECO:0007669"/>
    <property type="project" value="TreeGrafter"/>
</dbReference>
<name>A0A1T4MWF2_9FUSO</name>
<keyword evidence="2 7" id="KW-0489">Methyltransferase</keyword>
<dbReference type="SUPFAM" id="SSF82282">
    <property type="entry name" value="Homocysteine S-methyltransferase"/>
    <property type="match status" value="1"/>
</dbReference>
<dbReference type="OrthoDB" id="9803687at2"/>
<dbReference type="GO" id="GO:0050667">
    <property type="term" value="P:homocysteine metabolic process"/>
    <property type="evidence" value="ECO:0007669"/>
    <property type="project" value="TreeGrafter"/>
</dbReference>
<dbReference type="GO" id="GO:0032259">
    <property type="term" value="P:methylation"/>
    <property type="evidence" value="ECO:0007669"/>
    <property type="project" value="UniProtKB-KW"/>
</dbReference>
<dbReference type="Gene3D" id="3.20.20.330">
    <property type="entry name" value="Homocysteine-binding-like domain"/>
    <property type="match status" value="1"/>
</dbReference>
<protein>
    <submittedName>
        <fullName evidence="9">5-methyltetrahydrofolate--homocysteine methyltransferase</fullName>
    </submittedName>
</protein>
<feature type="binding site" evidence="7">
    <location>
        <position position="244"/>
    </location>
    <ligand>
        <name>Zn(2+)</name>
        <dbReference type="ChEBI" id="CHEBI:29105"/>
    </ligand>
</feature>
<dbReference type="Pfam" id="PF02574">
    <property type="entry name" value="S-methyl_trans"/>
    <property type="match status" value="1"/>
</dbReference>
<feature type="binding site" evidence="7">
    <location>
        <position position="245"/>
    </location>
    <ligand>
        <name>Zn(2+)</name>
        <dbReference type="ChEBI" id="CHEBI:29105"/>
    </ligand>
</feature>
<evidence type="ECO:0000259" key="8">
    <source>
        <dbReference type="PROSITE" id="PS50970"/>
    </source>
</evidence>
<dbReference type="GO" id="GO:0046653">
    <property type="term" value="P:tetrahydrofolate metabolic process"/>
    <property type="evidence" value="ECO:0007669"/>
    <property type="project" value="TreeGrafter"/>
</dbReference>
<keyword evidence="4" id="KW-0949">S-adenosyl-L-methionine</keyword>
<reference evidence="9 10" key="1">
    <citation type="submission" date="2017-02" db="EMBL/GenBank/DDBJ databases">
        <authorList>
            <person name="Peterson S.W."/>
        </authorList>
    </citation>
    <scope>NUCLEOTIDE SEQUENCE [LARGE SCALE GENOMIC DNA]</scope>
    <source>
        <strain evidence="9 10">ATCC 700028</strain>
    </source>
</reference>
<dbReference type="PANTHER" id="PTHR45833">
    <property type="entry name" value="METHIONINE SYNTHASE"/>
    <property type="match status" value="1"/>
</dbReference>
<dbReference type="GO" id="GO:0005829">
    <property type="term" value="C:cytosol"/>
    <property type="evidence" value="ECO:0007669"/>
    <property type="project" value="TreeGrafter"/>
</dbReference>
<dbReference type="RefSeq" id="WP_078693848.1">
    <property type="nucleotide sequence ID" value="NZ_FUWX01000009.1"/>
</dbReference>
<evidence type="ECO:0000256" key="5">
    <source>
        <dbReference type="ARBA" id="ARBA00022723"/>
    </source>
</evidence>
<dbReference type="PANTHER" id="PTHR45833:SF1">
    <property type="entry name" value="METHIONINE SYNTHASE"/>
    <property type="match status" value="1"/>
</dbReference>
<organism evidence="9 10">
    <name type="scientific">Cetobacterium ceti</name>
    <dbReference type="NCBI Taxonomy" id="180163"/>
    <lineage>
        <taxon>Bacteria</taxon>
        <taxon>Fusobacteriati</taxon>
        <taxon>Fusobacteriota</taxon>
        <taxon>Fusobacteriia</taxon>
        <taxon>Fusobacteriales</taxon>
        <taxon>Fusobacteriaceae</taxon>
        <taxon>Cetobacterium</taxon>
    </lineage>
</organism>
<keyword evidence="5 7" id="KW-0479">Metal-binding</keyword>
<keyword evidence="3 7" id="KW-0808">Transferase</keyword>
<sequence>MTKIILMDGAMGTTISSLTTLENSSREIFNLINPEMIINIHKKYIEAGATLVKTNSFNCSRSALEKNNIDPNLSYKLAFLSIDLARKAIFLTKKNNVKIAGSIGPGDFSQISGIIDNNPDYLLLETIYDKNILLNNLSIIKKIFKKNKKYIPIMISFSINKDLKIYSGEHIKDLINLIDCPEIISYGLNCSFGIEMLSSLIETLTFYTNKKISLHSNTDLLPDEFIKYIHPLLKKNFLSFIGGCCGTTYKHILKLHELILINS</sequence>
<evidence type="ECO:0000256" key="3">
    <source>
        <dbReference type="ARBA" id="ARBA00022679"/>
    </source>
</evidence>
<comment type="similarity">
    <text evidence="1">Belongs to the vitamin-B12 dependent methionine synthase family.</text>
</comment>
<dbReference type="PROSITE" id="PS50970">
    <property type="entry name" value="HCY"/>
    <property type="match status" value="1"/>
</dbReference>
<dbReference type="InterPro" id="IPR003726">
    <property type="entry name" value="HCY_dom"/>
</dbReference>
<feature type="domain" description="Hcy-binding" evidence="8">
    <location>
        <begin position="1"/>
        <end position="259"/>
    </location>
</feature>
<evidence type="ECO:0000256" key="2">
    <source>
        <dbReference type="ARBA" id="ARBA00022603"/>
    </source>
</evidence>
<dbReference type="EMBL" id="FUWX01000009">
    <property type="protein sequence ID" value="SJZ71176.1"/>
    <property type="molecule type" value="Genomic_DNA"/>
</dbReference>
<proteinExistence type="inferred from homology"/>
<evidence type="ECO:0000313" key="10">
    <source>
        <dbReference type="Proteomes" id="UP000191153"/>
    </source>
</evidence>
<feature type="binding site" evidence="7">
    <location>
        <position position="190"/>
    </location>
    <ligand>
        <name>Zn(2+)</name>
        <dbReference type="ChEBI" id="CHEBI:29105"/>
    </ligand>
</feature>
<accession>A0A1T4MWF2</accession>
<keyword evidence="6" id="KW-0170">Cobalt</keyword>
<keyword evidence="10" id="KW-1185">Reference proteome</keyword>
<gene>
    <name evidence="9" type="ORF">SAMN02745174_01353</name>
</gene>
<dbReference type="InterPro" id="IPR050554">
    <property type="entry name" value="Met_Synthase/Corrinoid"/>
</dbReference>
<evidence type="ECO:0000313" key="9">
    <source>
        <dbReference type="EMBL" id="SJZ71176.1"/>
    </source>
</evidence>
<evidence type="ECO:0000256" key="6">
    <source>
        <dbReference type="ARBA" id="ARBA00023285"/>
    </source>
</evidence>
<dbReference type="AlphaFoldDB" id="A0A1T4MWF2"/>